<accession>A0A0V0TKJ8</accession>
<dbReference type="OrthoDB" id="5927243at2759"/>
<organism evidence="2 3">
    <name type="scientific">Trichinella murrelli</name>
    <dbReference type="NCBI Taxonomy" id="144512"/>
    <lineage>
        <taxon>Eukaryota</taxon>
        <taxon>Metazoa</taxon>
        <taxon>Ecdysozoa</taxon>
        <taxon>Nematoda</taxon>
        <taxon>Enoplea</taxon>
        <taxon>Dorylaimia</taxon>
        <taxon>Trichinellida</taxon>
        <taxon>Trichinellidae</taxon>
        <taxon>Trichinella</taxon>
    </lineage>
</organism>
<gene>
    <name evidence="2" type="ORF">T05_7886</name>
</gene>
<evidence type="ECO:0000313" key="2">
    <source>
        <dbReference type="EMBL" id="KRX39441.1"/>
    </source>
</evidence>
<name>A0A0V0TKJ8_9BILA</name>
<keyword evidence="1" id="KW-0732">Signal</keyword>
<evidence type="ECO:0000256" key="1">
    <source>
        <dbReference type="SAM" id="SignalP"/>
    </source>
</evidence>
<feature type="chain" id="PRO_5006869381" evidence="1">
    <location>
        <begin position="23"/>
        <end position="140"/>
    </location>
</feature>
<sequence length="140" mass="15615">MHLSMLLSTTLLFALYPLFINAIKIIPRYPETESIIHEALFLINIMNSTKTPARVFFHLTNVTKNLENGGAITVQFLATNSNCTQLEWMKHDPKDCPPVTTQSTSKFIVVTATGKPSTNGKLAVNGNYRPANEDDFLETD</sequence>
<dbReference type="STRING" id="144512.A0A0V0TKJ8"/>
<keyword evidence="3" id="KW-1185">Reference proteome</keyword>
<comment type="caution">
    <text evidence="2">The sequence shown here is derived from an EMBL/GenBank/DDBJ whole genome shotgun (WGS) entry which is preliminary data.</text>
</comment>
<dbReference type="EMBL" id="JYDJ01000233">
    <property type="protein sequence ID" value="KRX39441.1"/>
    <property type="molecule type" value="Genomic_DNA"/>
</dbReference>
<feature type="signal peptide" evidence="1">
    <location>
        <begin position="1"/>
        <end position="22"/>
    </location>
</feature>
<reference evidence="2 3" key="1">
    <citation type="submission" date="2015-01" db="EMBL/GenBank/DDBJ databases">
        <title>Evolution of Trichinella species and genotypes.</title>
        <authorList>
            <person name="Korhonen P.K."/>
            <person name="Edoardo P."/>
            <person name="Giuseppe L.R."/>
            <person name="Gasser R.B."/>
        </authorList>
    </citation>
    <scope>NUCLEOTIDE SEQUENCE [LARGE SCALE GENOMIC DNA]</scope>
    <source>
        <strain evidence="2">ISS417</strain>
    </source>
</reference>
<protein>
    <submittedName>
        <fullName evidence="2">Uncharacterized protein</fullName>
    </submittedName>
</protein>
<dbReference type="Proteomes" id="UP000055048">
    <property type="component" value="Unassembled WGS sequence"/>
</dbReference>
<evidence type="ECO:0000313" key="3">
    <source>
        <dbReference type="Proteomes" id="UP000055048"/>
    </source>
</evidence>
<proteinExistence type="predicted"/>
<dbReference type="AlphaFoldDB" id="A0A0V0TKJ8"/>